<evidence type="ECO:0000313" key="2">
    <source>
        <dbReference type="EMBL" id="OQR67916.1"/>
    </source>
</evidence>
<dbReference type="OrthoDB" id="340227at2759"/>
<accession>A0A1V9X3E0</accession>
<evidence type="ECO:0000256" key="1">
    <source>
        <dbReference type="SAM" id="MobiDB-lite"/>
    </source>
</evidence>
<dbReference type="Proteomes" id="UP000192247">
    <property type="component" value="Unassembled WGS sequence"/>
</dbReference>
<reference evidence="2 3" key="1">
    <citation type="journal article" date="2017" name="Gigascience">
        <title>Draft genome of the honey bee ectoparasitic mite, Tropilaelaps mercedesae, is shaped by the parasitic life history.</title>
        <authorList>
            <person name="Dong X."/>
            <person name="Armstrong S.D."/>
            <person name="Xia D."/>
            <person name="Makepeace B.L."/>
            <person name="Darby A.C."/>
            <person name="Kadowaki T."/>
        </authorList>
    </citation>
    <scope>NUCLEOTIDE SEQUENCE [LARGE SCALE GENOMIC DNA]</scope>
    <source>
        <strain evidence="2">Wuxi-XJTLU</strain>
    </source>
</reference>
<protein>
    <submittedName>
        <fullName evidence="2">La-related protein 1-like</fullName>
    </submittedName>
</protein>
<gene>
    <name evidence="2" type="ORF">BIW11_13231</name>
</gene>
<feature type="non-terminal residue" evidence="2">
    <location>
        <position position="1"/>
    </location>
</feature>
<dbReference type="STRING" id="418985.A0A1V9X3E0"/>
<dbReference type="EMBL" id="MNPL01026804">
    <property type="protein sequence ID" value="OQR67916.1"/>
    <property type="molecule type" value="Genomic_DNA"/>
</dbReference>
<keyword evidence="3" id="KW-1185">Reference proteome</keyword>
<evidence type="ECO:0000313" key="3">
    <source>
        <dbReference type="Proteomes" id="UP000192247"/>
    </source>
</evidence>
<feature type="compositionally biased region" description="Basic and acidic residues" evidence="1">
    <location>
        <begin position="61"/>
        <end position="90"/>
    </location>
</feature>
<feature type="compositionally biased region" description="Basic and acidic residues" evidence="1">
    <location>
        <begin position="41"/>
        <end position="51"/>
    </location>
</feature>
<name>A0A1V9X3E0_9ACAR</name>
<comment type="caution">
    <text evidence="2">The sequence shown here is derived from an EMBL/GenBank/DDBJ whole genome shotgun (WGS) entry which is preliminary data.</text>
</comment>
<sequence>CKLKESGSTHLALTISCFVFCRPHWFCSLCNLESRARQEGDDADAESKETFEADGTQEDWTEVKKERRSRDKSRSKEPTPASDETKCSDLKNKTLEYEKEELEFQLDEDLAHEGGRCNRFTEDWNSDEEQQDDYEINDEEISKIIIVTQTPPVGRAKKHEGFDRTACYTTRTKMTQELAQVINDGLYYYEEDLWNNIYRNENMQY</sequence>
<proteinExistence type="predicted"/>
<organism evidence="2 3">
    <name type="scientific">Tropilaelaps mercedesae</name>
    <dbReference type="NCBI Taxonomy" id="418985"/>
    <lineage>
        <taxon>Eukaryota</taxon>
        <taxon>Metazoa</taxon>
        <taxon>Ecdysozoa</taxon>
        <taxon>Arthropoda</taxon>
        <taxon>Chelicerata</taxon>
        <taxon>Arachnida</taxon>
        <taxon>Acari</taxon>
        <taxon>Parasitiformes</taxon>
        <taxon>Mesostigmata</taxon>
        <taxon>Gamasina</taxon>
        <taxon>Dermanyssoidea</taxon>
        <taxon>Laelapidae</taxon>
        <taxon>Tropilaelaps</taxon>
    </lineage>
</organism>
<dbReference type="InParanoid" id="A0A1V9X3E0"/>
<feature type="non-terminal residue" evidence="2">
    <location>
        <position position="205"/>
    </location>
</feature>
<dbReference type="AlphaFoldDB" id="A0A1V9X3E0"/>
<feature type="region of interest" description="Disordered" evidence="1">
    <location>
        <begin position="41"/>
        <end position="90"/>
    </location>
</feature>